<dbReference type="InterPro" id="IPR057527">
    <property type="entry name" value="HVO_A0261-like_N"/>
</dbReference>
<dbReference type="InterPro" id="IPR036390">
    <property type="entry name" value="WH_DNA-bd_sf"/>
</dbReference>
<organism evidence="2 3">
    <name type="scientific">Propionigenium maris DSM 9537</name>
    <dbReference type="NCBI Taxonomy" id="1123000"/>
    <lineage>
        <taxon>Bacteria</taxon>
        <taxon>Fusobacteriati</taxon>
        <taxon>Fusobacteriota</taxon>
        <taxon>Fusobacteriia</taxon>
        <taxon>Fusobacteriales</taxon>
        <taxon>Fusobacteriaceae</taxon>
        <taxon>Propionigenium</taxon>
    </lineage>
</organism>
<sequence>MELIINFYQLINIYKEVVASVTTQSISLNEALILHSVHRGRRTQTDIISHLEKNRSQIHRLLVKLVERGLLKKSSDSYSLTQKGVRVCQEVEEATLHLQRIATEREIPLKDLKRDVKLLKEALVS</sequence>
<reference evidence="2" key="1">
    <citation type="submission" date="2022-12" db="EMBL/GenBank/DDBJ databases">
        <title>Reference genome sequencing for broad-spectrum identification of bacterial and archaeal isolates by mass spectrometry.</title>
        <authorList>
            <person name="Sekiguchi Y."/>
            <person name="Tourlousse D.M."/>
        </authorList>
    </citation>
    <scope>NUCLEOTIDE SEQUENCE</scope>
    <source>
        <strain evidence="2">10succ1</strain>
    </source>
</reference>
<gene>
    <name evidence="2" type="ORF">PM10SUCC1_02300</name>
</gene>
<evidence type="ECO:0000259" key="1">
    <source>
        <dbReference type="Pfam" id="PF25213"/>
    </source>
</evidence>
<keyword evidence="3" id="KW-1185">Reference proteome</keyword>
<dbReference type="Proteomes" id="UP001144471">
    <property type="component" value="Unassembled WGS sequence"/>
</dbReference>
<evidence type="ECO:0000313" key="3">
    <source>
        <dbReference type="Proteomes" id="UP001144471"/>
    </source>
</evidence>
<dbReference type="Gene3D" id="1.10.10.10">
    <property type="entry name" value="Winged helix-like DNA-binding domain superfamily/Winged helix DNA-binding domain"/>
    <property type="match status" value="1"/>
</dbReference>
<dbReference type="InterPro" id="IPR036388">
    <property type="entry name" value="WH-like_DNA-bd_sf"/>
</dbReference>
<name>A0A9W6GIC5_9FUSO</name>
<dbReference type="SUPFAM" id="SSF46785">
    <property type="entry name" value="Winged helix' DNA-binding domain"/>
    <property type="match status" value="1"/>
</dbReference>
<dbReference type="RefSeq" id="WP_281832636.1">
    <property type="nucleotide sequence ID" value="NZ_BSDY01000001.1"/>
</dbReference>
<protein>
    <recommendedName>
        <fullName evidence="1">HVO-A0261-like N-terminal domain-containing protein</fullName>
    </recommendedName>
</protein>
<comment type="caution">
    <text evidence="2">The sequence shown here is derived from an EMBL/GenBank/DDBJ whole genome shotgun (WGS) entry which is preliminary data.</text>
</comment>
<dbReference type="AlphaFoldDB" id="A0A9W6GIC5"/>
<dbReference type="EMBL" id="BSDY01000001">
    <property type="protein sequence ID" value="GLI54715.1"/>
    <property type="molecule type" value="Genomic_DNA"/>
</dbReference>
<proteinExistence type="predicted"/>
<feature type="domain" description="HVO-A0261-like N-terminal" evidence="1">
    <location>
        <begin position="27"/>
        <end position="95"/>
    </location>
</feature>
<accession>A0A9W6GIC5</accession>
<evidence type="ECO:0000313" key="2">
    <source>
        <dbReference type="EMBL" id="GLI54715.1"/>
    </source>
</evidence>
<dbReference type="Pfam" id="PF25213">
    <property type="entry name" value="HVO_A0261_N"/>
    <property type="match status" value="1"/>
</dbReference>